<protein>
    <submittedName>
        <fullName evidence="2">Uncharacterized protein</fullName>
    </submittedName>
</protein>
<name>A0ABD1NJS9_9FABA</name>
<proteinExistence type="predicted"/>
<evidence type="ECO:0000313" key="3">
    <source>
        <dbReference type="Proteomes" id="UP001603857"/>
    </source>
</evidence>
<keyword evidence="3" id="KW-1185">Reference proteome</keyword>
<gene>
    <name evidence="2" type="ORF">Fmac_001390</name>
</gene>
<feature type="compositionally biased region" description="Basic and acidic residues" evidence="1">
    <location>
        <begin position="185"/>
        <end position="203"/>
    </location>
</feature>
<dbReference type="EMBL" id="JBGMDY010000001">
    <property type="protein sequence ID" value="KAL2347390.1"/>
    <property type="molecule type" value="Genomic_DNA"/>
</dbReference>
<evidence type="ECO:0000313" key="2">
    <source>
        <dbReference type="EMBL" id="KAL2347390.1"/>
    </source>
</evidence>
<sequence length="203" mass="22580">MTHHDLFIPQTHTLQAVKPIIKGAQLLHGKTLMMIKRKNTQTLILRKPLLGVIVIALSGGNNHGVRNKRRKKRLLRVANIKSLHFGNSGVTFIIIGHRFGQKLVNYLLQQSRIGRLSGEKTRSVTIINSESGIDVVRRRGSETRVVETRSERRRRGQRGERGSEGFVGGEVVVSGGGKHGGVGGRVDEVAKEEHVEGRRVSRR</sequence>
<dbReference type="Proteomes" id="UP001603857">
    <property type="component" value="Unassembled WGS sequence"/>
</dbReference>
<organism evidence="2 3">
    <name type="scientific">Flemingia macrophylla</name>
    <dbReference type="NCBI Taxonomy" id="520843"/>
    <lineage>
        <taxon>Eukaryota</taxon>
        <taxon>Viridiplantae</taxon>
        <taxon>Streptophyta</taxon>
        <taxon>Embryophyta</taxon>
        <taxon>Tracheophyta</taxon>
        <taxon>Spermatophyta</taxon>
        <taxon>Magnoliopsida</taxon>
        <taxon>eudicotyledons</taxon>
        <taxon>Gunneridae</taxon>
        <taxon>Pentapetalae</taxon>
        <taxon>rosids</taxon>
        <taxon>fabids</taxon>
        <taxon>Fabales</taxon>
        <taxon>Fabaceae</taxon>
        <taxon>Papilionoideae</taxon>
        <taxon>50 kb inversion clade</taxon>
        <taxon>NPAAA clade</taxon>
        <taxon>indigoferoid/millettioid clade</taxon>
        <taxon>Phaseoleae</taxon>
        <taxon>Flemingia</taxon>
    </lineage>
</organism>
<feature type="region of interest" description="Disordered" evidence="1">
    <location>
        <begin position="146"/>
        <end position="203"/>
    </location>
</feature>
<dbReference type="AlphaFoldDB" id="A0ABD1NJS9"/>
<accession>A0ABD1NJS9</accession>
<feature type="compositionally biased region" description="Gly residues" evidence="1">
    <location>
        <begin position="174"/>
        <end position="184"/>
    </location>
</feature>
<comment type="caution">
    <text evidence="2">The sequence shown here is derived from an EMBL/GenBank/DDBJ whole genome shotgun (WGS) entry which is preliminary data.</text>
</comment>
<evidence type="ECO:0000256" key="1">
    <source>
        <dbReference type="SAM" id="MobiDB-lite"/>
    </source>
</evidence>
<reference evidence="2 3" key="1">
    <citation type="submission" date="2024-08" db="EMBL/GenBank/DDBJ databases">
        <title>Insights into the chromosomal genome structure of Flemingia macrophylla.</title>
        <authorList>
            <person name="Ding Y."/>
            <person name="Zhao Y."/>
            <person name="Bi W."/>
            <person name="Wu M."/>
            <person name="Zhao G."/>
            <person name="Gong Y."/>
            <person name="Li W."/>
            <person name="Zhang P."/>
        </authorList>
    </citation>
    <scope>NUCLEOTIDE SEQUENCE [LARGE SCALE GENOMIC DNA]</scope>
    <source>
        <strain evidence="2">DYQJB</strain>
        <tissue evidence="2">Leaf</tissue>
    </source>
</reference>